<keyword evidence="9 13" id="KW-1133">Transmembrane helix</keyword>
<proteinExistence type="predicted"/>
<dbReference type="Pfam" id="PF00990">
    <property type="entry name" value="GGDEF"/>
    <property type="match status" value="1"/>
</dbReference>
<keyword evidence="11 13" id="KW-0472">Membrane</keyword>
<dbReference type="InterPro" id="IPR035965">
    <property type="entry name" value="PAS-like_dom_sf"/>
</dbReference>
<gene>
    <name evidence="16" type="ORF">PATL70BA_3074</name>
</gene>
<evidence type="ECO:0000259" key="15">
    <source>
        <dbReference type="PROSITE" id="PS51832"/>
    </source>
</evidence>
<dbReference type="GO" id="GO:0000160">
    <property type="term" value="P:phosphorelay signal transduction system"/>
    <property type="evidence" value="ECO:0007669"/>
    <property type="project" value="UniProtKB-KW"/>
</dbReference>
<dbReference type="InterPro" id="IPR043128">
    <property type="entry name" value="Rev_trsase/Diguanyl_cyclase"/>
</dbReference>
<dbReference type="PANTHER" id="PTHR43155">
    <property type="entry name" value="CYCLIC DI-GMP PHOSPHODIESTERASE PA4108-RELATED"/>
    <property type="match status" value="1"/>
</dbReference>
<evidence type="ECO:0000256" key="4">
    <source>
        <dbReference type="ARBA" id="ARBA00022679"/>
    </source>
</evidence>
<keyword evidence="7" id="KW-0418">Kinase</keyword>
<dbReference type="PANTHER" id="PTHR43155:SF2">
    <property type="entry name" value="CYCLIC DI-GMP PHOSPHODIESTERASE PA4108"/>
    <property type="match status" value="1"/>
</dbReference>
<dbReference type="InterPro" id="IPR013656">
    <property type="entry name" value="PAS_4"/>
</dbReference>
<dbReference type="CDD" id="cd00077">
    <property type="entry name" value="HDc"/>
    <property type="match status" value="1"/>
</dbReference>
<dbReference type="KEGG" id="cbar:PATL70BA_3074"/>
<dbReference type="EMBL" id="LR130778">
    <property type="protein sequence ID" value="VDN48992.1"/>
    <property type="molecule type" value="Genomic_DNA"/>
</dbReference>
<evidence type="ECO:0000256" key="12">
    <source>
        <dbReference type="SAM" id="Coils"/>
    </source>
</evidence>
<dbReference type="CDD" id="cd18773">
    <property type="entry name" value="PDC1_HK_sensor"/>
    <property type="match status" value="1"/>
</dbReference>
<dbReference type="SUPFAM" id="SSF109604">
    <property type="entry name" value="HD-domain/PDEase-like"/>
    <property type="match status" value="1"/>
</dbReference>
<dbReference type="SUPFAM" id="SSF55073">
    <property type="entry name" value="Nucleotide cyclase"/>
    <property type="match status" value="1"/>
</dbReference>
<evidence type="ECO:0000256" key="13">
    <source>
        <dbReference type="SAM" id="Phobius"/>
    </source>
</evidence>
<dbReference type="SMART" id="SM00267">
    <property type="entry name" value="GGDEF"/>
    <property type="match status" value="1"/>
</dbReference>
<keyword evidence="5 13" id="KW-0812">Transmembrane</keyword>
<dbReference type="InterPro" id="IPR037522">
    <property type="entry name" value="HD_GYP_dom"/>
</dbReference>
<dbReference type="Gene3D" id="3.30.70.270">
    <property type="match status" value="1"/>
</dbReference>
<keyword evidence="4" id="KW-0808">Transferase</keyword>
<evidence type="ECO:0000256" key="11">
    <source>
        <dbReference type="ARBA" id="ARBA00023136"/>
    </source>
</evidence>
<dbReference type="InterPro" id="IPR033479">
    <property type="entry name" value="dCache_1"/>
</dbReference>
<evidence type="ECO:0000256" key="9">
    <source>
        <dbReference type="ARBA" id="ARBA00022989"/>
    </source>
</evidence>
<evidence type="ECO:0000256" key="7">
    <source>
        <dbReference type="ARBA" id="ARBA00022777"/>
    </source>
</evidence>
<evidence type="ECO:0000259" key="14">
    <source>
        <dbReference type="PROSITE" id="PS50887"/>
    </source>
</evidence>
<dbReference type="Proteomes" id="UP000279029">
    <property type="component" value="Chromosome"/>
</dbReference>
<keyword evidence="12" id="KW-0175">Coiled coil</keyword>
<dbReference type="InterPro" id="IPR029151">
    <property type="entry name" value="Sensor-like_sf"/>
</dbReference>
<dbReference type="Gene3D" id="6.10.340.10">
    <property type="match status" value="1"/>
</dbReference>
<evidence type="ECO:0000256" key="2">
    <source>
        <dbReference type="ARBA" id="ARBA00022475"/>
    </source>
</evidence>
<protein>
    <recommendedName>
        <fullName evidence="18">Diguanylate cyclase</fullName>
    </recommendedName>
</protein>
<evidence type="ECO:0008006" key="18">
    <source>
        <dbReference type="Google" id="ProtNLM"/>
    </source>
</evidence>
<dbReference type="Pfam" id="PF02743">
    <property type="entry name" value="dCache_1"/>
    <property type="match status" value="1"/>
</dbReference>
<dbReference type="PROSITE" id="PS51832">
    <property type="entry name" value="HD_GYP"/>
    <property type="match status" value="1"/>
</dbReference>
<dbReference type="PROSITE" id="PS50887">
    <property type="entry name" value="GGDEF"/>
    <property type="match status" value="1"/>
</dbReference>
<dbReference type="GO" id="GO:0016301">
    <property type="term" value="F:kinase activity"/>
    <property type="evidence" value="ECO:0007669"/>
    <property type="project" value="UniProtKB-KW"/>
</dbReference>
<keyword evidence="10" id="KW-0902">Two-component regulatory system</keyword>
<evidence type="ECO:0000256" key="5">
    <source>
        <dbReference type="ARBA" id="ARBA00022692"/>
    </source>
</evidence>
<feature type="transmembrane region" description="Helical" evidence="13">
    <location>
        <begin position="276"/>
        <end position="296"/>
    </location>
</feature>
<dbReference type="InterPro" id="IPR003607">
    <property type="entry name" value="HD/PDEase_dom"/>
</dbReference>
<keyword evidence="3" id="KW-0597">Phosphoprotein</keyword>
<dbReference type="CDD" id="cd12912">
    <property type="entry name" value="PDC2_MCP_like"/>
    <property type="match status" value="1"/>
</dbReference>
<dbReference type="SUPFAM" id="SSF55785">
    <property type="entry name" value="PYP-like sensor domain (PAS domain)"/>
    <property type="match status" value="1"/>
</dbReference>
<feature type="transmembrane region" description="Helical" evidence="13">
    <location>
        <begin position="7"/>
        <end position="27"/>
    </location>
</feature>
<evidence type="ECO:0000313" key="16">
    <source>
        <dbReference type="EMBL" id="VDN48992.1"/>
    </source>
</evidence>
<evidence type="ECO:0000256" key="6">
    <source>
        <dbReference type="ARBA" id="ARBA00022741"/>
    </source>
</evidence>
<dbReference type="SMART" id="SM00471">
    <property type="entry name" value="HDc"/>
    <property type="match status" value="1"/>
</dbReference>
<dbReference type="RefSeq" id="WP_125138043.1">
    <property type="nucleotide sequence ID" value="NZ_LR130778.1"/>
</dbReference>
<evidence type="ECO:0000256" key="8">
    <source>
        <dbReference type="ARBA" id="ARBA00022840"/>
    </source>
</evidence>
<feature type="coiled-coil region" evidence="12">
    <location>
        <begin position="361"/>
        <end position="402"/>
    </location>
</feature>
<dbReference type="GO" id="GO:0005524">
    <property type="term" value="F:ATP binding"/>
    <property type="evidence" value="ECO:0007669"/>
    <property type="project" value="UniProtKB-KW"/>
</dbReference>
<name>A0A3P7S2Y9_9FIRM</name>
<evidence type="ECO:0000256" key="3">
    <source>
        <dbReference type="ARBA" id="ARBA00022553"/>
    </source>
</evidence>
<keyword evidence="6" id="KW-0547">Nucleotide-binding</keyword>
<comment type="subcellular location">
    <subcellularLocation>
        <location evidence="1">Cell membrane</location>
        <topology evidence="1">Multi-pass membrane protein</topology>
    </subcellularLocation>
</comment>
<dbReference type="CDD" id="cd01949">
    <property type="entry name" value="GGDEF"/>
    <property type="match status" value="1"/>
</dbReference>
<sequence length="854" mass="97428">MKTFIKNFYSIGIIIAVVIGLTMWIQYNYYKASIEAEVENTIDSRLDYMASEINGHIQRNQRALEAAESFILLEEDEDKILSFMQALMSANPTLQSIYYGTPDNQMINGSGFIPPSSFDLRTRPWYIAALNENKHIITRPYLNATKDNWIVTLAKPVYDQQNRFIGVVAGDSLLESTLDLLEEQKMSDEGYVFLLDRDKNVLLHPEYENRTGLVLSLGDLSVELSTELLKNKNGTILTSLGGINGYVGWRTFEDSGWVIGSFAPMSDFVNQRLQNMTILLISILSTFLILFIVFILQKKYVINPIKALDVDIQKISADKNITYRLPVRSNDPFLDLRITTNKVLEKTEDYFKEMTINQKSLKSANKDLYNAIKQLTAVEEELRSQNEELIENKQALELSEKKNRAIIEVLPDIIFIFSEEGIFLDCLVNHDDLLYVKKEHFINKALSEVMPEKIAAIGMRAIDQAITTGELQTFEYELEVEGKLGYYEMRMIKFMDQGVLSIVRDITEQKLNQIRIEKLSYYDQLTGIYNRRFYEEEQRRLDVPRNLPLSVMMLDVNGLKLTNDAFGHMAGDQLLLNVTKVIKEHCRLDDIIARIGGDEFIVLLPKTDITEAIRIANRIRKGALDEKMDNVVISVSIGCATKTGVDQSISDIFIKAEDQMYREKLTESQSMRNKTIQVIIKTLNEKSTREKVHSDQVAKLCQKMGKAMDMDAQTLNELVTAGHLHDIGKIAIRDEILNKSGVLTEQEYEEVKKHSESGYLILKSVDAYSSLAEDILSHHERWDGQGYPRGLKGTEIPLIARIISVTDAYEAMVSQRLYKATFSHKEARAELSKYAGTQFDPVIVTVFLDNNIEL</sequence>
<evidence type="ECO:0000256" key="10">
    <source>
        <dbReference type="ARBA" id="ARBA00023012"/>
    </source>
</evidence>
<dbReference type="NCBIfam" id="TIGR00254">
    <property type="entry name" value="GGDEF"/>
    <property type="match status" value="1"/>
</dbReference>
<dbReference type="OrthoDB" id="9804747at2"/>
<dbReference type="Gene3D" id="1.10.3210.10">
    <property type="entry name" value="Hypothetical protein af1432"/>
    <property type="match status" value="1"/>
</dbReference>
<feature type="domain" description="GGDEF" evidence="14">
    <location>
        <begin position="547"/>
        <end position="680"/>
    </location>
</feature>
<keyword evidence="17" id="KW-1185">Reference proteome</keyword>
<dbReference type="InterPro" id="IPR000160">
    <property type="entry name" value="GGDEF_dom"/>
</dbReference>
<evidence type="ECO:0000256" key="1">
    <source>
        <dbReference type="ARBA" id="ARBA00004651"/>
    </source>
</evidence>
<dbReference type="AlphaFoldDB" id="A0A3P7S2Y9"/>
<organism evidence="16 17">
    <name type="scientific">Petrocella atlantisensis</name>
    <dbReference type="NCBI Taxonomy" id="2173034"/>
    <lineage>
        <taxon>Bacteria</taxon>
        <taxon>Bacillati</taxon>
        <taxon>Bacillota</taxon>
        <taxon>Clostridia</taxon>
        <taxon>Lachnospirales</taxon>
        <taxon>Vallitaleaceae</taxon>
        <taxon>Petrocella</taxon>
    </lineage>
</organism>
<evidence type="ECO:0000313" key="17">
    <source>
        <dbReference type="Proteomes" id="UP000279029"/>
    </source>
</evidence>
<reference evidence="16 17" key="1">
    <citation type="submission" date="2018-09" db="EMBL/GenBank/DDBJ databases">
        <authorList>
            <person name="Postec A."/>
        </authorList>
    </citation>
    <scope>NUCLEOTIDE SEQUENCE [LARGE SCALE GENOMIC DNA]</scope>
    <source>
        <strain evidence="16">70B-A</strain>
    </source>
</reference>
<dbReference type="Gene3D" id="3.30.450.20">
    <property type="entry name" value="PAS domain"/>
    <property type="match status" value="3"/>
</dbReference>
<keyword evidence="2" id="KW-1003">Cell membrane</keyword>
<dbReference type="Pfam" id="PF13487">
    <property type="entry name" value="HD_5"/>
    <property type="match status" value="1"/>
</dbReference>
<dbReference type="InterPro" id="IPR029787">
    <property type="entry name" value="Nucleotide_cyclase"/>
</dbReference>
<dbReference type="GO" id="GO:0005886">
    <property type="term" value="C:plasma membrane"/>
    <property type="evidence" value="ECO:0007669"/>
    <property type="project" value="UniProtKB-SubCell"/>
</dbReference>
<accession>A0A3P7S2Y9</accession>
<feature type="domain" description="HD-GYP" evidence="15">
    <location>
        <begin position="668"/>
        <end position="854"/>
    </location>
</feature>
<dbReference type="Pfam" id="PF08448">
    <property type="entry name" value="PAS_4"/>
    <property type="match status" value="1"/>
</dbReference>
<dbReference type="SUPFAM" id="SSF103190">
    <property type="entry name" value="Sensory domain-like"/>
    <property type="match status" value="1"/>
</dbReference>
<keyword evidence="8" id="KW-0067">ATP-binding</keyword>